<dbReference type="Proteomes" id="UP000660380">
    <property type="component" value="Unassembled WGS sequence"/>
</dbReference>
<comment type="caution">
    <text evidence="1">The sequence shown here is derived from an EMBL/GenBank/DDBJ whole genome shotgun (WGS) entry which is preliminary data.</text>
</comment>
<gene>
    <name evidence="1" type="ORF">H6G81_11725</name>
</gene>
<evidence type="ECO:0000313" key="1">
    <source>
        <dbReference type="EMBL" id="MBD2605183.1"/>
    </source>
</evidence>
<sequence>MGNGHWAMGIGQWAMGNGQWAMGIGNNSFTFPLSPFPFPPLQSDMRSLTGAIAQPLQYSNTLMKLKFTFQMAKMGTNS</sequence>
<organism evidence="1 2">
    <name type="scientific">Scytonema hofmannii FACHB-248</name>
    <dbReference type="NCBI Taxonomy" id="1842502"/>
    <lineage>
        <taxon>Bacteria</taxon>
        <taxon>Bacillati</taxon>
        <taxon>Cyanobacteriota</taxon>
        <taxon>Cyanophyceae</taxon>
        <taxon>Nostocales</taxon>
        <taxon>Scytonemataceae</taxon>
        <taxon>Scytonema</taxon>
    </lineage>
</organism>
<protein>
    <submittedName>
        <fullName evidence="1">Uncharacterized protein</fullName>
    </submittedName>
</protein>
<accession>A0ABR8GPU8</accession>
<proteinExistence type="predicted"/>
<name>A0ABR8GPU8_9CYAN</name>
<dbReference type="EMBL" id="JACJTA010000020">
    <property type="protein sequence ID" value="MBD2605183.1"/>
    <property type="molecule type" value="Genomic_DNA"/>
</dbReference>
<evidence type="ECO:0000313" key="2">
    <source>
        <dbReference type="Proteomes" id="UP000660380"/>
    </source>
</evidence>
<keyword evidence="2" id="KW-1185">Reference proteome</keyword>
<dbReference type="RefSeq" id="WP_084763191.1">
    <property type="nucleotide sequence ID" value="NZ_JACJTA010000020.1"/>
</dbReference>
<reference evidence="1 2" key="1">
    <citation type="journal article" date="2020" name="ISME J.">
        <title>Comparative genomics reveals insights into cyanobacterial evolution and habitat adaptation.</title>
        <authorList>
            <person name="Chen M.Y."/>
            <person name="Teng W.K."/>
            <person name="Zhao L."/>
            <person name="Hu C.X."/>
            <person name="Zhou Y.K."/>
            <person name="Han B.P."/>
            <person name="Song L.R."/>
            <person name="Shu W.S."/>
        </authorList>
    </citation>
    <scope>NUCLEOTIDE SEQUENCE [LARGE SCALE GENOMIC DNA]</scope>
    <source>
        <strain evidence="1 2">FACHB-248</strain>
    </source>
</reference>